<keyword evidence="5" id="KW-1185">Reference proteome</keyword>
<evidence type="ECO:0000313" key="4">
    <source>
        <dbReference type="EMBL" id="KIW04859.1"/>
    </source>
</evidence>
<dbReference type="InParanoid" id="A0A0D2B0G6"/>
<keyword evidence="2" id="KW-0472">Membrane</keyword>
<feature type="transmembrane region" description="Helical" evidence="2">
    <location>
        <begin position="548"/>
        <end position="569"/>
    </location>
</feature>
<evidence type="ECO:0000313" key="5">
    <source>
        <dbReference type="Proteomes" id="UP000053259"/>
    </source>
</evidence>
<proteinExistence type="predicted"/>
<dbReference type="GeneID" id="27312014"/>
<dbReference type="HOGENOM" id="CLU_010112_0_0_1"/>
<keyword evidence="2" id="KW-0812">Transmembrane</keyword>
<protein>
    <recommendedName>
        <fullName evidence="3">DUF6536 domain-containing protein</fullName>
    </recommendedName>
</protein>
<dbReference type="Pfam" id="PF20163">
    <property type="entry name" value="DUF6536"/>
    <property type="match status" value="1"/>
</dbReference>
<feature type="compositionally biased region" description="Polar residues" evidence="1">
    <location>
        <begin position="12"/>
        <end position="33"/>
    </location>
</feature>
<dbReference type="EMBL" id="KN847539">
    <property type="protein sequence ID" value="KIW04859.1"/>
    <property type="molecule type" value="Genomic_DNA"/>
</dbReference>
<evidence type="ECO:0000256" key="2">
    <source>
        <dbReference type="SAM" id="Phobius"/>
    </source>
</evidence>
<feature type="transmembrane region" description="Helical" evidence="2">
    <location>
        <begin position="664"/>
        <end position="685"/>
    </location>
</feature>
<feature type="region of interest" description="Disordered" evidence="1">
    <location>
        <begin position="1"/>
        <end position="46"/>
    </location>
</feature>
<gene>
    <name evidence="4" type="ORF">PV09_04041</name>
</gene>
<feature type="transmembrane region" description="Helical" evidence="2">
    <location>
        <begin position="83"/>
        <end position="110"/>
    </location>
</feature>
<accession>A0A0D2B0G6</accession>
<dbReference type="InterPro" id="IPR046623">
    <property type="entry name" value="DUF6536"/>
</dbReference>
<dbReference type="PANTHER" id="PTHR35395:SF1">
    <property type="entry name" value="DUF6536 DOMAIN-CONTAINING PROTEIN"/>
    <property type="match status" value="1"/>
</dbReference>
<feature type="transmembrane region" description="Helical" evidence="2">
    <location>
        <begin position="197"/>
        <end position="214"/>
    </location>
</feature>
<feature type="compositionally biased region" description="Basic and acidic residues" evidence="1">
    <location>
        <begin position="1"/>
        <end position="10"/>
    </location>
</feature>
<dbReference type="STRING" id="253628.A0A0D2B0G6"/>
<name>A0A0D2B0G6_9PEZI</name>
<feature type="transmembrane region" description="Helical" evidence="2">
    <location>
        <begin position="609"/>
        <end position="627"/>
    </location>
</feature>
<dbReference type="PANTHER" id="PTHR35395">
    <property type="entry name" value="DUF6536 DOMAIN-CONTAINING PROTEIN"/>
    <property type="match status" value="1"/>
</dbReference>
<dbReference type="Proteomes" id="UP000053259">
    <property type="component" value="Unassembled WGS sequence"/>
</dbReference>
<dbReference type="OrthoDB" id="5429634at2759"/>
<dbReference type="VEuPathDB" id="FungiDB:PV09_04041"/>
<feature type="domain" description="DUF6536" evidence="3">
    <location>
        <begin position="84"/>
        <end position="237"/>
    </location>
</feature>
<dbReference type="RefSeq" id="XP_016214728.1">
    <property type="nucleotide sequence ID" value="XM_016357324.1"/>
</dbReference>
<reference evidence="4 5" key="1">
    <citation type="submission" date="2015-01" db="EMBL/GenBank/DDBJ databases">
        <title>The Genome Sequence of Ochroconis gallopava CBS43764.</title>
        <authorList>
            <consortium name="The Broad Institute Genomics Platform"/>
            <person name="Cuomo C."/>
            <person name="de Hoog S."/>
            <person name="Gorbushina A."/>
            <person name="Stielow B."/>
            <person name="Teixiera M."/>
            <person name="Abouelleil A."/>
            <person name="Chapman S.B."/>
            <person name="Priest M."/>
            <person name="Young S.K."/>
            <person name="Wortman J."/>
            <person name="Nusbaum C."/>
            <person name="Birren B."/>
        </authorList>
    </citation>
    <scope>NUCLEOTIDE SEQUENCE [LARGE SCALE GENOMIC DNA]</scope>
    <source>
        <strain evidence="4 5">CBS 43764</strain>
    </source>
</reference>
<keyword evidence="2" id="KW-1133">Transmembrane helix</keyword>
<evidence type="ECO:0000259" key="3">
    <source>
        <dbReference type="Pfam" id="PF20163"/>
    </source>
</evidence>
<organism evidence="4 5">
    <name type="scientific">Verruconis gallopava</name>
    <dbReference type="NCBI Taxonomy" id="253628"/>
    <lineage>
        <taxon>Eukaryota</taxon>
        <taxon>Fungi</taxon>
        <taxon>Dikarya</taxon>
        <taxon>Ascomycota</taxon>
        <taxon>Pezizomycotina</taxon>
        <taxon>Dothideomycetes</taxon>
        <taxon>Pleosporomycetidae</taxon>
        <taxon>Venturiales</taxon>
        <taxon>Sympoventuriaceae</taxon>
        <taxon>Verruconis</taxon>
    </lineage>
</organism>
<evidence type="ECO:0000256" key="1">
    <source>
        <dbReference type="SAM" id="MobiDB-lite"/>
    </source>
</evidence>
<sequence>MDRQESDHYYYHQQQKSFPHGTYSSPQYSSFSYAEQPLPQPTDQDGNFQYAALQSRKREASTNKSHDVSSTNRGRTWKQKMSGWRFGAILFAIAALIVLVANVCIAIYAVRESGASATADFKPIYTGDCARTKALNTWLHLTINVLSSILLSGSNYCMQVLSAPSRKNVDEAHAARKWLDIGIPSLRNLRVMTPKRRALWVLILITSAPLHLVYNSIFSQSWTRQAYEAALVTPDFLAGAPFDAGYTEYSTAREGGRRLFGEIQANSSTYQRLEPMECIKAYNKKAILDRKTVLVVTSLKTRPLLSTSYGPDSPARLDDGSTNPVFAVEDFVGNEVGTGTWNWMCDNLYDYSSDEGCDLTDVLSGNKEWSPFMPGVKVEYCLSEYLGEQCALDFSFGLMMVVCVCNLIKLSCMVTLCFSSGTTPLLNIGDAVSSFLDAEDVTTRGMCLAGKKEIKQYWDKREGYTPVEPLTWTRTSMRWFRACSTWRWAVFALLSSASIITSIVLLGLGLSNSRSGGLKSWSFGVASIYDGSPYVITYGHELYQPHRLVANILLANLPQLVISFLFLAYNSILTSMVMAKEWSDFAHERKTLRVSAPVGKQRSTYYLQLPYRYAIPLLLSSMLLHWVTSQAIFLDRRIVLQVWWGEPYEDNDVGSVSTVGYSPVAAIICLLIGVSMLVALVFVALGRYKPGIPLAASCSAAISAACHLERNEPDAAVLPLLWGVAASEQWDRIGHCAFSSLGVREPVDGNRYA</sequence>
<feature type="transmembrane region" description="Helical" evidence="2">
    <location>
        <begin position="488"/>
        <end position="510"/>
    </location>
</feature>
<dbReference type="AlphaFoldDB" id="A0A0D2B0G6"/>